<reference evidence="9 11" key="2">
    <citation type="submission" date="2020-09" db="EMBL/GenBank/DDBJ databases">
        <title>Draft Genome Sequence of Aminobacter carboxidus type strain DSM 1086, a soil Gram-negative carboxydobacterium.</title>
        <authorList>
            <person name="Turrini P."/>
            <person name="Tescari M."/>
            <person name="Artuso I."/>
            <person name="Lugli G.A."/>
            <person name="Frangipani E."/>
            <person name="Ventura M."/>
            <person name="Visca P."/>
        </authorList>
    </citation>
    <scope>NUCLEOTIDE SEQUENCE [LARGE SCALE GENOMIC DNA]</scope>
    <source>
        <strain evidence="9 11">DSM 1086</strain>
    </source>
</reference>
<evidence type="ECO:0000256" key="5">
    <source>
        <dbReference type="RuleBase" id="RU003557"/>
    </source>
</evidence>
<dbReference type="Proteomes" id="UP000598227">
    <property type="component" value="Unassembled WGS sequence"/>
</dbReference>
<dbReference type="PANTHER" id="PTHR43365">
    <property type="entry name" value="BLR7806 PROTEIN"/>
    <property type="match status" value="1"/>
</dbReference>
<dbReference type="InterPro" id="IPR020616">
    <property type="entry name" value="Thiolase_N"/>
</dbReference>
<evidence type="ECO:0000313" key="9">
    <source>
        <dbReference type="EMBL" id="MBE1205532.1"/>
    </source>
</evidence>
<evidence type="ECO:0000259" key="6">
    <source>
        <dbReference type="Pfam" id="PF00108"/>
    </source>
</evidence>
<dbReference type="Proteomes" id="UP000532373">
    <property type="component" value="Unassembled WGS sequence"/>
</dbReference>
<dbReference type="EMBL" id="JACHGI010000013">
    <property type="protein sequence ID" value="MBB6468953.1"/>
    <property type="molecule type" value="Genomic_DNA"/>
</dbReference>
<dbReference type="SUPFAM" id="SSF53901">
    <property type="entry name" value="Thiolase-like"/>
    <property type="match status" value="2"/>
</dbReference>
<dbReference type="Pfam" id="PF00108">
    <property type="entry name" value="Thiolase_N"/>
    <property type="match status" value="1"/>
</dbReference>
<name>A0A8E2BED2_9HYPH</name>
<keyword evidence="2 5" id="KW-0808">Transferase</keyword>
<gene>
    <name evidence="8" type="ORF">HNQ96_004840</name>
    <name evidence="9" type="ORF">IHE39_14620</name>
</gene>
<comment type="caution">
    <text evidence="8">The sequence shown here is derived from an EMBL/GenBank/DDBJ whole genome shotgun (WGS) entry which is preliminary data.</text>
</comment>
<dbReference type="EMBL" id="JACZEP010000004">
    <property type="protein sequence ID" value="MBE1205532.1"/>
    <property type="molecule type" value="Genomic_DNA"/>
</dbReference>
<evidence type="ECO:0000256" key="3">
    <source>
        <dbReference type="ARBA" id="ARBA00023315"/>
    </source>
</evidence>
<dbReference type="PANTHER" id="PTHR43365:SF1">
    <property type="entry name" value="ACETYL-COA C-ACYLTRANSFERASE"/>
    <property type="match status" value="1"/>
</dbReference>
<evidence type="ECO:0000313" key="10">
    <source>
        <dbReference type="Proteomes" id="UP000532373"/>
    </source>
</evidence>
<proteinExistence type="inferred from homology"/>
<dbReference type="EC" id="2.3.1.9" evidence="8"/>
<dbReference type="PIRSF" id="PIRSF000429">
    <property type="entry name" value="Ac-CoA_Ac_transf"/>
    <property type="match status" value="1"/>
</dbReference>
<dbReference type="InterPro" id="IPR016039">
    <property type="entry name" value="Thiolase-like"/>
</dbReference>
<accession>A0A8E2BED2</accession>
<dbReference type="RefSeq" id="WP_184771904.1">
    <property type="nucleotide sequence ID" value="NZ_JACHGI010000013.1"/>
</dbReference>
<dbReference type="InterPro" id="IPR020615">
    <property type="entry name" value="Thiolase_acyl_enz_int_AS"/>
</dbReference>
<dbReference type="InterPro" id="IPR020617">
    <property type="entry name" value="Thiolase_C"/>
</dbReference>
<dbReference type="Gene3D" id="3.40.47.10">
    <property type="match status" value="2"/>
</dbReference>
<evidence type="ECO:0000256" key="1">
    <source>
        <dbReference type="ARBA" id="ARBA00010982"/>
    </source>
</evidence>
<dbReference type="PROSITE" id="PS00099">
    <property type="entry name" value="THIOLASE_3"/>
    <property type="match status" value="1"/>
</dbReference>
<evidence type="ECO:0000256" key="4">
    <source>
        <dbReference type="PIRSR" id="PIRSR000429-1"/>
    </source>
</evidence>
<dbReference type="InterPro" id="IPR020610">
    <property type="entry name" value="Thiolase_AS"/>
</dbReference>
<protein>
    <submittedName>
        <fullName evidence="8">Acetyl-CoA C-acetyltransferase</fullName>
        <ecNumber evidence="8">2.3.1.9</ecNumber>
    </submittedName>
</protein>
<dbReference type="GO" id="GO:0003985">
    <property type="term" value="F:acetyl-CoA C-acetyltransferase activity"/>
    <property type="evidence" value="ECO:0007669"/>
    <property type="project" value="UniProtKB-EC"/>
</dbReference>
<feature type="domain" description="Thiolase N-terminal" evidence="6">
    <location>
        <begin position="6"/>
        <end position="229"/>
    </location>
</feature>
<dbReference type="InterPro" id="IPR020613">
    <property type="entry name" value="Thiolase_CS"/>
</dbReference>
<sequence>MADAFVYDAVRTPRGKGKKDGSLHEVPAVRLGAKVLEALRDRNGLDTAEVDDIIFGCVDPVGEAGSVIPRSAAFEAGYDNKAPGMQISRFCASGLDAINFGAAKIAQGADEIVIAGGVESMSRVGMGMSGGAWFMDPSVGMPAWFMPQGVSADLIATKYGFSRDDVDGYAVESQKRAAKAWEKGYFKKSVVPVKDQNGLTILDHDEHMRPTTDMQSLGQLNPSFVMPGEMGGFDAIAVQRYPELEEINHVHHAGNSSGIVDGAAAVLLGSKKAGKTLGLKPRARIRAFSNIGSEPAMMLTGPVDVTEKLLKRAKMKISDIDLFELNEAFASVVLRYMQAFEIPHDKINVNGGAIAMGHPLGATGAMILGTVLDELERRDLNTALVTLCIGAGMGTATIIERV</sequence>
<dbReference type="NCBIfam" id="TIGR01930">
    <property type="entry name" value="AcCoA-C-Actrans"/>
    <property type="match status" value="1"/>
</dbReference>
<evidence type="ECO:0000313" key="11">
    <source>
        <dbReference type="Proteomes" id="UP000598227"/>
    </source>
</evidence>
<keyword evidence="11" id="KW-1185">Reference proteome</keyword>
<evidence type="ECO:0000259" key="7">
    <source>
        <dbReference type="Pfam" id="PF02803"/>
    </source>
</evidence>
<keyword evidence="3 5" id="KW-0012">Acyltransferase</keyword>
<dbReference type="PROSITE" id="PS00737">
    <property type="entry name" value="THIOLASE_2"/>
    <property type="match status" value="1"/>
</dbReference>
<dbReference type="InterPro" id="IPR002155">
    <property type="entry name" value="Thiolase"/>
</dbReference>
<feature type="active site" description="Proton acceptor" evidence="4">
    <location>
        <position position="358"/>
    </location>
</feature>
<organism evidence="8 10">
    <name type="scientific">Aminobacter carboxidus</name>
    <dbReference type="NCBI Taxonomy" id="376165"/>
    <lineage>
        <taxon>Bacteria</taxon>
        <taxon>Pseudomonadati</taxon>
        <taxon>Pseudomonadota</taxon>
        <taxon>Alphaproteobacteria</taxon>
        <taxon>Hyphomicrobiales</taxon>
        <taxon>Phyllobacteriaceae</taxon>
        <taxon>Aminobacter</taxon>
    </lineage>
</organism>
<dbReference type="CDD" id="cd00751">
    <property type="entry name" value="thiolase"/>
    <property type="match status" value="1"/>
</dbReference>
<reference evidence="8 10" key="1">
    <citation type="submission" date="2020-08" db="EMBL/GenBank/DDBJ databases">
        <title>Genomic Encyclopedia of Type Strains, Phase IV (KMG-IV): sequencing the most valuable type-strain genomes for metagenomic binning, comparative biology and taxonomic classification.</title>
        <authorList>
            <person name="Goeker M."/>
        </authorList>
    </citation>
    <scope>NUCLEOTIDE SEQUENCE [LARGE SCALE GENOMIC DNA]</scope>
    <source>
        <strain evidence="8 10">DSM 17454</strain>
    </source>
</reference>
<feature type="domain" description="Thiolase C-terminal" evidence="7">
    <location>
        <begin position="279"/>
        <end position="401"/>
    </location>
</feature>
<dbReference type="PROSITE" id="PS00098">
    <property type="entry name" value="THIOLASE_1"/>
    <property type="match status" value="1"/>
</dbReference>
<dbReference type="AlphaFoldDB" id="A0A8E2BED2"/>
<comment type="similarity">
    <text evidence="1 5">Belongs to the thiolase-like superfamily. Thiolase family.</text>
</comment>
<evidence type="ECO:0000313" key="8">
    <source>
        <dbReference type="EMBL" id="MBB6468953.1"/>
    </source>
</evidence>
<dbReference type="NCBIfam" id="NF006090">
    <property type="entry name" value="PRK08242.1"/>
    <property type="match status" value="1"/>
</dbReference>
<feature type="active site" description="Proton acceptor" evidence="4">
    <location>
        <position position="388"/>
    </location>
</feature>
<evidence type="ECO:0000256" key="2">
    <source>
        <dbReference type="ARBA" id="ARBA00022679"/>
    </source>
</evidence>
<feature type="active site" description="Acyl-thioester intermediate" evidence="4">
    <location>
        <position position="91"/>
    </location>
</feature>
<dbReference type="Pfam" id="PF02803">
    <property type="entry name" value="Thiolase_C"/>
    <property type="match status" value="1"/>
</dbReference>